<protein>
    <recommendedName>
        <fullName evidence="5">WW domain-containing protein</fullName>
    </recommendedName>
</protein>
<organism evidence="3 4">
    <name type="scientific">Schizophyllum amplum</name>
    <dbReference type="NCBI Taxonomy" id="97359"/>
    <lineage>
        <taxon>Eukaryota</taxon>
        <taxon>Fungi</taxon>
        <taxon>Dikarya</taxon>
        <taxon>Basidiomycota</taxon>
        <taxon>Agaricomycotina</taxon>
        <taxon>Agaricomycetes</taxon>
        <taxon>Agaricomycetidae</taxon>
        <taxon>Agaricales</taxon>
        <taxon>Schizophyllaceae</taxon>
        <taxon>Schizophyllum</taxon>
    </lineage>
</organism>
<feature type="compositionally biased region" description="Polar residues" evidence="1">
    <location>
        <begin position="1"/>
        <end position="19"/>
    </location>
</feature>
<feature type="transmembrane region" description="Helical" evidence="2">
    <location>
        <begin position="503"/>
        <end position="526"/>
    </location>
</feature>
<feature type="region of interest" description="Disordered" evidence="1">
    <location>
        <begin position="1"/>
        <end position="135"/>
    </location>
</feature>
<dbReference type="AlphaFoldDB" id="A0A550CYL2"/>
<accession>A0A550CYL2</accession>
<keyword evidence="4" id="KW-1185">Reference proteome</keyword>
<feature type="compositionally biased region" description="Low complexity" evidence="1">
    <location>
        <begin position="35"/>
        <end position="44"/>
    </location>
</feature>
<evidence type="ECO:0000256" key="1">
    <source>
        <dbReference type="SAM" id="MobiDB-lite"/>
    </source>
</evidence>
<proteinExistence type="predicted"/>
<dbReference type="OrthoDB" id="2657661at2759"/>
<sequence length="682" mass="76634">MSGASGDSHSADNTASDGSRLSLPSIHRAPRHKPSSSTASSSSSIRLIIPSNPNVHDPLTESPDEMRSRHSISPPPVKRAGKRVSLASRRSRSASPAGSDSSASSHNTVTSATLSVSTRPSWGGGPIAHPDPDVLRSTALSQDDERSYNYRPFMPSVLDPMSNEPPHIVPRMGEEDYVVQPGQCEFKPGEKLPRGWSRMTHPDGRPYFWHEQHRALTVEWMPEPLISTCVNTVLGYILADLSRSTGRSKEDQIVIGLEPLPEIGPDEFAALYYLVNPEKECVYWVEENSLAWDMQEPNAQLEPQMAGLYLRYQFYKHWDNFPNVQRTSTKQILQWQKALDDARADVVFSNTSTVNYNAKELSNMIEMVDCMLSRSKAAKKHGVKLEGEWLPGRMMQHIYHDRFLNLYSQRGARSDRQQSVFNNPPDQVKPSWFIGTCSALLFNAPQHHLAGLNRMWVDRVLAKEPWKVLVSTLLREWESHRLVATILVTANVSFLGVNDLPPGIVQITCFLSAISSSTSFVLITALEGRIRQMEKHDIVRAQNWLNLLNNENFGLEILAVLLGLPYGLTMWAMIFFTVSFLSFCLHDAQKLTQGVVGGYFGLHVVILLWSLWVSQEDRKPIQEHKKIPKVVVKRTAKVVAKPIRRLTRSWTMNRSLKSSAAFANQVGVGCWMYLQPLKPGIP</sequence>
<name>A0A550CYL2_9AGAR</name>
<reference evidence="3 4" key="1">
    <citation type="journal article" date="2019" name="New Phytol.">
        <title>Comparative genomics reveals unique wood-decay strategies and fruiting body development in the Schizophyllaceae.</title>
        <authorList>
            <person name="Almasi E."/>
            <person name="Sahu N."/>
            <person name="Krizsan K."/>
            <person name="Balint B."/>
            <person name="Kovacs G.M."/>
            <person name="Kiss B."/>
            <person name="Cseklye J."/>
            <person name="Drula E."/>
            <person name="Henrissat B."/>
            <person name="Nagy I."/>
            <person name="Chovatia M."/>
            <person name="Adam C."/>
            <person name="LaButti K."/>
            <person name="Lipzen A."/>
            <person name="Riley R."/>
            <person name="Grigoriev I.V."/>
            <person name="Nagy L.G."/>
        </authorList>
    </citation>
    <scope>NUCLEOTIDE SEQUENCE [LARGE SCALE GENOMIC DNA]</scope>
    <source>
        <strain evidence="3 4">NL-1724</strain>
    </source>
</reference>
<feature type="compositionally biased region" description="Low complexity" evidence="1">
    <location>
        <begin position="83"/>
        <end position="105"/>
    </location>
</feature>
<dbReference type="EMBL" id="VDMD01000001">
    <property type="protein sequence ID" value="TRM69860.1"/>
    <property type="molecule type" value="Genomic_DNA"/>
</dbReference>
<evidence type="ECO:0000256" key="2">
    <source>
        <dbReference type="SAM" id="Phobius"/>
    </source>
</evidence>
<feature type="transmembrane region" description="Helical" evidence="2">
    <location>
        <begin position="557"/>
        <end position="583"/>
    </location>
</feature>
<evidence type="ECO:0000313" key="3">
    <source>
        <dbReference type="EMBL" id="TRM69860.1"/>
    </source>
</evidence>
<comment type="caution">
    <text evidence="3">The sequence shown here is derived from an EMBL/GenBank/DDBJ whole genome shotgun (WGS) entry which is preliminary data.</text>
</comment>
<gene>
    <name evidence="3" type="ORF">BD626DRAFT_590799</name>
</gene>
<dbReference type="Gene3D" id="2.20.70.10">
    <property type="match status" value="1"/>
</dbReference>
<evidence type="ECO:0008006" key="5">
    <source>
        <dbReference type="Google" id="ProtNLM"/>
    </source>
</evidence>
<keyword evidence="2" id="KW-0472">Membrane</keyword>
<keyword evidence="2" id="KW-0812">Transmembrane</keyword>
<dbReference type="Proteomes" id="UP000320762">
    <property type="component" value="Unassembled WGS sequence"/>
</dbReference>
<keyword evidence="2" id="KW-1133">Transmembrane helix</keyword>
<feature type="compositionally biased region" description="Polar residues" evidence="1">
    <location>
        <begin position="106"/>
        <end position="120"/>
    </location>
</feature>
<dbReference type="STRING" id="97359.A0A550CYL2"/>
<evidence type="ECO:0000313" key="4">
    <source>
        <dbReference type="Proteomes" id="UP000320762"/>
    </source>
</evidence>
<feature type="transmembrane region" description="Helical" evidence="2">
    <location>
        <begin position="595"/>
        <end position="613"/>
    </location>
</feature>